<evidence type="ECO:0000256" key="3">
    <source>
        <dbReference type="ARBA" id="ARBA00023125"/>
    </source>
</evidence>
<dbReference type="AlphaFoldDB" id="A0A7W7B1J8"/>
<organism evidence="7 8">
    <name type="scientific">Sphingosinicella soli</name>
    <dbReference type="NCBI Taxonomy" id="333708"/>
    <lineage>
        <taxon>Bacteria</taxon>
        <taxon>Pseudomonadati</taxon>
        <taxon>Pseudomonadota</taxon>
        <taxon>Alphaproteobacteria</taxon>
        <taxon>Sphingomonadales</taxon>
        <taxon>Sphingosinicellaceae</taxon>
        <taxon>Sphingosinicella</taxon>
    </lineage>
</organism>
<comment type="caution">
    <text evidence="7">The sequence shown here is derived from an EMBL/GenBank/DDBJ whole genome shotgun (WGS) entry which is preliminary data.</text>
</comment>
<keyword evidence="2" id="KW-0805">Transcription regulation</keyword>
<dbReference type="InterPro" id="IPR050109">
    <property type="entry name" value="HTH-type_TetR-like_transc_reg"/>
</dbReference>
<evidence type="ECO:0000313" key="7">
    <source>
        <dbReference type="EMBL" id="MBB4632334.1"/>
    </source>
</evidence>
<dbReference type="Pfam" id="PF17932">
    <property type="entry name" value="TetR_C_24"/>
    <property type="match status" value="1"/>
</dbReference>
<dbReference type="PANTHER" id="PTHR30055:SF175">
    <property type="entry name" value="HTH-TYPE TRANSCRIPTIONAL REPRESSOR KSTR2"/>
    <property type="match status" value="1"/>
</dbReference>
<evidence type="ECO:0000259" key="6">
    <source>
        <dbReference type="PROSITE" id="PS50977"/>
    </source>
</evidence>
<protein>
    <submittedName>
        <fullName evidence="7">AcrR family transcriptional regulator</fullName>
    </submittedName>
</protein>
<evidence type="ECO:0000313" key="8">
    <source>
        <dbReference type="Proteomes" id="UP000566324"/>
    </source>
</evidence>
<feature type="DNA-binding region" description="H-T-H motif" evidence="5">
    <location>
        <begin position="33"/>
        <end position="52"/>
    </location>
</feature>
<keyword evidence="4" id="KW-0804">Transcription</keyword>
<gene>
    <name evidence="7" type="ORF">GGQ98_001959</name>
</gene>
<dbReference type="Pfam" id="PF00440">
    <property type="entry name" value="TetR_N"/>
    <property type="match status" value="1"/>
</dbReference>
<feature type="domain" description="HTH tetR-type" evidence="6">
    <location>
        <begin position="10"/>
        <end position="70"/>
    </location>
</feature>
<keyword evidence="8" id="KW-1185">Reference proteome</keyword>
<evidence type="ECO:0000256" key="1">
    <source>
        <dbReference type="ARBA" id="ARBA00022491"/>
    </source>
</evidence>
<dbReference type="EMBL" id="JACHNZ010000020">
    <property type="protein sequence ID" value="MBB4632334.1"/>
    <property type="molecule type" value="Genomic_DNA"/>
</dbReference>
<dbReference type="Proteomes" id="UP000566324">
    <property type="component" value="Unassembled WGS sequence"/>
</dbReference>
<dbReference type="InterPro" id="IPR009057">
    <property type="entry name" value="Homeodomain-like_sf"/>
</dbReference>
<dbReference type="Gene3D" id="1.10.10.60">
    <property type="entry name" value="Homeodomain-like"/>
    <property type="match status" value="1"/>
</dbReference>
<accession>A0A7W7B1J8</accession>
<dbReference type="InterPro" id="IPR001647">
    <property type="entry name" value="HTH_TetR"/>
</dbReference>
<dbReference type="PRINTS" id="PR00455">
    <property type="entry name" value="HTHTETR"/>
</dbReference>
<dbReference type="SUPFAM" id="SSF46689">
    <property type="entry name" value="Homeodomain-like"/>
    <property type="match status" value="1"/>
</dbReference>
<proteinExistence type="predicted"/>
<evidence type="ECO:0000256" key="2">
    <source>
        <dbReference type="ARBA" id="ARBA00023015"/>
    </source>
</evidence>
<sequence>MARTQAADYDERRTTVLDKAAELYAHAGFHGCSIADLAAACGMSKSLLYHYFASKEDILFEIMDGHIGALAEVADACRSEPDPKARFGKLTHGFLELYADASARHRVLVNDLDKLPEGRRRHIVDTERTLVDLVARTIGEIAPALSKDDARVRAMLYFGMINWSHTWFHPKGSFTVEALADTVIDQMLGGLR</sequence>
<name>A0A7W7B1J8_9SPHN</name>
<reference evidence="7 8" key="1">
    <citation type="submission" date="2020-08" db="EMBL/GenBank/DDBJ databases">
        <title>Genomic Encyclopedia of Type Strains, Phase IV (KMG-IV): sequencing the most valuable type-strain genomes for metagenomic binning, comparative biology and taxonomic classification.</title>
        <authorList>
            <person name="Goeker M."/>
        </authorList>
    </citation>
    <scope>NUCLEOTIDE SEQUENCE [LARGE SCALE GENOMIC DNA]</scope>
    <source>
        <strain evidence="7 8">DSM 17328</strain>
    </source>
</reference>
<dbReference type="RefSeq" id="WP_184068683.1">
    <property type="nucleotide sequence ID" value="NZ_JACHNZ010000020.1"/>
</dbReference>
<dbReference type="InterPro" id="IPR036271">
    <property type="entry name" value="Tet_transcr_reg_TetR-rel_C_sf"/>
</dbReference>
<evidence type="ECO:0000256" key="4">
    <source>
        <dbReference type="ARBA" id="ARBA00023163"/>
    </source>
</evidence>
<dbReference type="InterPro" id="IPR041490">
    <property type="entry name" value="KstR2_TetR_C"/>
</dbReference>
<dbReference type="GO" id="GO:0003700">
    <property type="term" value="F:DNA-binding transcription factor activity"/>
    <property type="evidence" value="ECO:0007669"/>
    <property type="project" value="TreeGrafter"/>
</dbReference>
<evidence type="ECO:0000256" key="5">
    <source>
        <dbReference type="PROSITE-ProRule" id="PRU00335"/>
    </source>
</evidence>
<keyword evidence="1" id="KW-0678">Repressor</keyword>
<dbReference type="SUPFAM" id="SSF48498">
    <property type="entry name" value="Tetracyclin repressor-like, C-terminal domain"/>
    <property type="match status" value="1"/>
</dbReference>
<keyword evidence="3 5" id="KW-0238">DNA-binding</keyword>
<dbReference type="GO" id="GO:0000976">
    <property type="term" value="F:transcription cis-regulatory region binding"/>
    <property type="evidence" value="ECO:0007669"/>
    <property type="project" value="TreeGrafter"/>
</dbReference>
<dbReference type="PROSITE" id="PS50977">
    <property type="entry name" value="HTH_TETR_2"/>
    <property type="match status" value="1"/>
</dbReference>
<dbReference type="Gene3D" id="1.10.357.10">
    <property type="entry name" value="Tetracycline Repressor, domain 2"/>
    <property type="match status" value="1"/>
</dbReference>
<dbReference type="PANTHER" id="PTHR30055">
    <property type="entry name" value="HTH-TYPE TRANSCRIPTIONAL REGULATOR RUTR"/>
    <property type="match status" value="1"/>
</dbReference>